<proteinExistence type="predicted"/>
<name>A0AAN9LQ53_CANGL</name>
<dbReference type="Proteomes" id="UP001367508">
    <property type="component" value="Unassembled WGS sequence"/>
</dbReference>
<dbReference type="AlphaFoldDB" id="A0AAN9LQ53"/>
<keyword evidence="2" id="KW-1185">Reference proteome</keyword>
<sequence length="348" mass="38727">MEELRTEILEDPLADTDCSDEDGSYIEIELDSAPTCYNHDENKSNLKGSWIDDDHDDDGECKEYQLRISISSTISISLPDVQKESIKFHTTVPKVAAKVPTMPSLMSCSSDDDSVSFNPTVMQEIPQSESQTKILSASRVIPYDNFDVLYTRKQSSVTTKTTKNGIMKMLIKMKGIKIGAVLASLVKPLQPCQVNNIGNKSGKKYKTFFQCYQKEWMNNPSNGRCNRKSMDQRRRSKHWDLEDDSICGSFRSNKKSNRVMEMDLGSLRGIFSAMGMSIAHKSSMSKRGTMSSSCNSTPIHEGFSLCNSSDNSIQAAIAHCKSSLGQTSDFSFRSSFSSSPSQIVTSHD</sequence>
<comment type="caution">
    <text evidence="1">The sequence shown here is derived from an EMBL/GenBank/DDBJ whole genome shotgun (WGS) entry which is preliminary data.</text>
</comment>
<dbReference type="EMBL" id="JAYMYQ010000004">
    <property type="protein sequence ID" value="KAK7340094.1"/>
    <property type="molecule type" value="Genomic_DNA"/>
</dbReference>
<evidence type="ECO:0000313" key="1">
    <source>
        <dbReference type="EMBL" id="KAK7340094.1"/>
    </source>
</evidence>
<protein>
    <submittedName>
        <fullName evidence="1">Uncharacterized protein</fullName>
    </submittedName>
</protein>
<evidence type="ECO:0000313" key="2">
    <source>
        <dbReference type="Proteomes" id="UP001367508"/>
    </source>
</evidence>
<accession>A0AAN9LQ53</accession>
<reference evidence="1 2" key="1">
    <citation type="submission" date="2024-01" db="EMBL/GenBank/DDBJ databases">
        <title>The genomes of 5 underutilized Papilionoideae crops provide insights into root nodulation and disease resistanc.</title>
        <authorList>
            <person name="Jiang F."/>
        </authorList>
    </citation>
    <scope>NUCLEOTIDE SEQUENCE [LARGE SCALE GENOMIC DNA]</scope>
    <source>
        <strain evidence="1">LVBAO_FW01</strain>
        <tissue evidence="1">Leaves</tissue>
    </source>
</reference>
<organism evidence="1 2">
    <name type="scientific">Canavalia gladiata</name>
    <name type="common">Sword bean</name>
    <name type="synonym">Dolichos gladiatus</name>
    <dbReference type="NCBI Taxonomy" id="3824"/>
    <lineage>
        <taxon>Eukaryota</taxon>
        <taxon>Viridiplantae</taxon>
        <taxon>Streptophyta</taxon>
        <taxon>Embryophyta</taxon>
        <taxon>Tracheophyta</taxon>
        <taxon>Spermatophyta</taxon>
        <taxon>Magnoliopsida</taxon>
        <taxon>eudicotyledons</taxon>
        <taxon>Gunneridae</taxon>
        <taxon>Pentapetalae</taxon>
        <taxon>rosids</taxon>
        <taxon>fabids</taxon>
        <taxon>Fabales</taxon>
        <taxon>Fabaceae</taxon>
        <taxon>Papilionoideae</taxon>
        <taxon>50 kb inversion clade</taxon>
        <taxon>NPAAA clade</taxon>
        <taxon>indigoferoid/millettioid clade</taxon>
        <taxon>Phaseoleae</taxon>
        <taxon>Canavalia</taxon>
    </lineage>
</organism>
<gene>
    <name evidence="1" type="ORF">VNO77_20788</name>
</gene>